<dbReference type="EMBL" id="BAABME010021688">
    <property type="protein sequence ID" value="GAA0163959.1"/>
    <property type="molecule type" value="Genomic_DNA"/>
</dbReference>
<sequence>MYRISNTLLLAYDEEGNARTTTGDDDRLLEKLVKHDCRYILSGCLTNLPYIITEECHTYTMEKIKDRVYLVARMFGECKEILKLLESREVPDTG</sequence>
<dbReference type="PANTHER" id="PTHR35307:SF3">
    <property type="entry name" value="DUF4220 DOMAIN-CONTAINING PROTEIN"/>
    <property type="match status" value="1"/>
</dbReference>
<evidence type="ECO:0000313" key="2">
    <source>
        <dbReference type="Proteomes" id="UP001454036"/>
    </source>
</evidence>
<dbReference type="Proteomes" id="UP001454036">
    <property type="component" value="Unassembled WGS sequence"/>
</dbReference>
<accession>A0AAV3QJM9</accession>
<protein>
    <submittedName>
        <fullName evidence="1">Uncharacterized protein</fullName>
    </submittedName>
</protein>
<keyword evidence="2" id="KW-1185">Reference proteome</keyword>
<dbReference type="AlphaFoldDB" id="A0AAV3QJM9"/>
<name>A0AAV3QJM9_LITER</name>
<gene>
    <name evidence="1" type="ORF">LIER_39692</name>
</gene>
<dbReference type="PANTHER" id="PTHR35307">
    <property type="entry name" value="PROTEIN, PUTATIVE-RELATED"/>
    <property type="match status" value="1"/>
</dbReference>
<comment type="caution">
    <text evidence="1">The sequence shown here is derived from an EMBL/GenBank/DDBJ whole genome shotgun (WGS) entry which is preliminary data.</text>
</comment>
<organism evidence="1 2">
    <name type="scientific">Lithospermum erythrorhizon</name>
    <name type="common">Purple gromwell</name>
    <name type="synonym">Lithospermum officinale var. erythrorhizon</name>
    <dbReference type="NCBI Taxonomy" id="34254"/>
    <lineage>
        <taxon>Eukaryota</taxon>
        <taxon>Viridiplantae</taxon>
        <taxon>Streptophyta</taxon>
        <taxon>Embryophyta</taxon>
        <taxon>Tracheophyta</taxon>
        <taxon>Spermatophyta</taxon>
        <taxon>Magnoliopsida</taxon>
        <taxon>eudicotyledons</taxon>
        <taxon>Gunneridae</taxon>
        <taxon>Pentapetalae</taxon>
        <taxon>asterids</taxon>
        <taxon>lamiids</taxon>
        <taxon>Boraginales</taxon>
        <taxon>Boraginaceae</taxon>
        <taxon>Boraginoideae</taxon>
        <taxon>Lithospermeae</taxon>
        <taxon>Lithospermum</taxon>
    </lineage>
</organism>
<reference evidence="1 2" key="1">
    <citation type="submission" date="2024-01" db="EMBL/GenBank/DDBJ databases">
        <title>The complete chloroplast genome sequence of Lithospermum erythrorhizon: insights into the phylogenetic relationship among Boraginaceae species and the maternal lineages of purple gromwells.</title>
        <authorList>
            <person name="Okada T."/>
            <person name="Watanabe K."/>
        </authorList>
    </citation>
    <scope>NUCLEOTIDE SEQUENCE [LARGE SCALE GENOMIC DNA]</scope>
</reference>
<evidence type="ECO:0000313" key="1">
    <source>
        <dbReference type="EMBL" id="GAA0163959.1"/>
    </source>
</evidence>
<proteinExistence type="predicted"/>